<evidence type="ECO:0000313" key="2">
    <source>
        <dbReference type="Proteomes" id="UP000595278"/>
    </source>
</evidence>
<evidence type="ECO:0000313" key="1">
    <source>
        <dbReference type="EMBL" id="QQP84368.1"/>
    </source>
</evidence>
<organism evidence="1 2">
    <name type="scientific">Entomomonas asaccharolytica</name>
    <dbReference type="NCBI Taxonomy" id="2785331"/>
    <lineage>
        <taxon>Bacteria</taxon>
        <taxon>Pseudomonadati</taxon>
        <taxon>Pseudomonadota</taxon>
        <taxon>Gammaproteobacteria</taxon>
        <taxon>Pseudomonadales</taxon>
        <taxon>Pseudomonadaceae</taxon>
        <taxon>Entomomonas</taxon>
    </lineage>
</organism>
<name>A0A974ND91_9GAMM</name>
<dbReference type="AlphaFoldDB" id="A0A974ND91"/>
<keyword evidence="2" id="KW-1185">Reference proteome</keyword>
<sequence length="81" mass="8962">MKLVSYSLLIIMALLVDCSHSSSHTKLPQSPCGDFLAMFNHKPKALVFQSCEVKYDRQAKPAIASYKVSGEQAAVIEQFLT</sequence>
<gene>
    <name evidence="1" type="ORF">JHT90_07975</name>
</gene>
<dbReference type="KEGG" id="eaz:JHT90_07975"/>
<dbReference type="RefSeq" id="WP_201090266.1">
    <property type="nucleotide sequence ID" value="NZ_CP067393.1"/>
</dbReference>
<dbReference type="Pfam" id="PF16310">
    <property type="entry name" value="DUF4952"/>
    <property type="match status" value="1"/>
</dbReference>
<dbReference type="EMBL" id="CP067393">
    <property type="protein sequence ID" value="QQP84368.1"/>
    <property type="molecule type" value="Genomic_DNA"/>
</dbReference>
<proteinExistence type="predicted"/>
<protein>
    <submittedName>
        <fullName evidence="1">DUF4952 domain-containing protein</fullName>
    </submittedName>
</protein>
<reference evidence="1 2" key="1">
    <citation type="submission" date="2021-01" db="EMBL/GenBank/DDBJ databases">
        <title>Entomomonas sp. F2A isolated from a house cricket (Acheta domesticus).</title>
        <authorList>
            <person name="Spergser J."/>
            <person name="Busse H.-J."/>
        </authorList>
    </citation>
    <scope>NUCLEOTIDE SEQUENCE [LARGE SCALE GENOMIC DNA]</scope>
    <source>
        <strain evidence="1 2">F2A</strain>
    </source>
</reference>
<accession>A0A974ND91</accession>
<dbReference type="InterPro" id="IPR032537">
    <property type="entry name" value="DUF4952"/>
</dbReference>
<dbReference type="Proteomes" id="UP000595278">
    <property type="component" value="Chromosome"/>
</dbReference>